<reference evidence="1 2" key="1">
    <citation type="submission" date="2023-07" db="EMBL/GenBank/DDBJ databases">
        <title>Sorghum-associated microbial communities from plants grown in Nebraska, USA.</title>
        <authorList>
            <person name="Schachtman D."/>
        </authorList>
    </citation>
    <scope>NUCLEOTIDE SEQUENCE [LARGE SCALE GENOMIC DNA]</scope>
    <source>
        <strain evidence="1 2">3262</strain>
    </source>
</reference>
<dbReference type="EMBL" id="JAVDUU010000004">
    <property type="protein sequence ID" value="MDR6944650.1"/>
    <property type="molecule type" value="Genomic_DNA"/>
</dbReference>
<comment type="caution">
    <text evidence="1">The sequence shown here is derived from an EMBL/GenBank/DDBJ whole genome shotgun (WGS) entry which is preliminary data.</text>
</comment>
<protein>
    <submittedName>
        <fullName evidence="1">Uncharacterized protein</fullName>
    </submittedName>
</protein>
<name>A0ABU1TGU9_9SPHI</name>
<evidence type="ECO:0000313" key="2">
    <source>
        <dbReference type="Proteomes" id="UP001247620"/>
    </source>
</evidence>
<dbReference type="Proteomes" id="UP001247620">
    <property type="component" value="Unassembled WGS sequence"/>
</dbReference>
<gene>
    <name evidence="1" type="ORF">J2W55_004510</name>
</gene>
<keyword evidence="2" id="KW-1185">Reference proteome</keyword>
<sequence length="85" mass="9549">MPLHVITNMPGYLTIPKSICCKFCKICGARPVIEADSAGLYVVKCPNDNGHYQTRPGLIDIDDWNRNNTIHFVSVRDINAQISFK</sequence>
<proteinExistence type="predicted"/>
<accession>A0ABU1TGU9</accession>
<evidence type="ECO:0000313" key="1">
    <source>
        <dbReference type="EMBL" id="MDR6944650.1"/>
    </source>
</evidence>
<organism evidence="1 2">
    <name type="scientific">Mucilaginibacter pocheonensis</name>
    <dbReference type="NCBI Taxonomy" id="398050"/>
    <lineage>
        <taxon>Bacteria</taxon>
        <taxon>Pseudomonadati</taxon>
        <taxon>Bacteroidota</taxon>
        <taxon>Sphingobacteriia</taxon>
        <taxon>Sphingobacteriales</taxon>
        <taxon>Sphingobacteriaceae</taxon>
        <taxon>Mucilaginibacter</taxon>
    </lineage>
</organism>